<accession>A0A418KLM8</accession>
<protein>
    <submittedName>
        <fullName evidence="1">Uncharacterized protein</fullName>
    </submittedName>
</protein>
<organism evidence="1 2">
    <name type="scientific">Jiangella rhizosphaerae</name>
    <dbReference type="NCBI Taxonomy" id="2293569"/>
    <lineage>
        <taxon>Bacteria</taxon>
        <taxon>Bacillati</taxon>
        <taxon>Actinomycetota</taxon>
        <taxon>Actinomycetes</taxon>
        <taxon>Jiangellales</taxon>
        <taxon>Jiangellaceae</taxon>
        <taxon>Jiangella</taxon>
    </lineage>
</organism>
<name>A0A418KLM8_9ACTN</name>
<dbReference type="EMBL" id="QUAL01000187">
    <property type="protein sequence ID" value="RIQ18826.1"/>
    <property type="molecule type" value="Genomic_DNA"/>
</dbReference>
<sequence length="91" mass="10040">MSGQHGFLDRMKCATHSVRGFLDENVRLINVAIVRQIGVPERFEHIGERVALALPTPTLAIGLQAVGSACRMGVGPPQQPREVRQALRERQ</sequence>
<gene>
    <name evidence="1" type="ORF">DY240_20870</name>
</gene>
<reference evidence="1 2" key="1">
    <citation type="submission" date="2018-09" db="EMBL/GenBank/DDBJ databases">
        <title>Isolation, diversity and antifungal activity of actinobacteria from wheat.</title>
        <authorList>
            <person name="Han C."/>
        </authorList>
    </citation>
    <scope>NUCLEOTIDE SEQUENCE [LARGE SCALE GENOMIC DNA]</scope>
    <source>
        <strain evidence="1 2">NEAU-YY265</strain>
    </source>
</reference>
<evidence type="ECO:0000313" key="2">
    <source>
        <dbReference type="Proteomes" id="UP000284057"/>
    </source>
</evidence>
<comment type="caution">
    <text evidence="1">The sequence shown here is derived from an EMBL/GenBank/DDBJ whole genome shotgun (WGS) entry which is preliminary data.</text>
</comment>
<evidence type="ECO:0000313" key="1">
    <source>
        <dbReference type="EMBL" id="RIQ18826.1"/>
    </source>
</evidence>
<keyword evidence="2" id="KW-1185">Reference proteome</keyword>
<proteinExistence type="predicted"/>
<dbReference type="Proteomes" id="UP000284057">
    <property type="component" value="Unassembled WGS sequence"/>
</dbReference>
<dbReference type="AlphaFoldDB" id="A0A418KLM8"/>